<dbReference type="RefSeq" id="WP_327792702.1">
    <property type="nucleotide sequence ID" value="NZ_JADQAZ010000001.1"/>
</dbReference>
<evidence type="ECO:0000313" key="1">
    <source>
        <dbReference type="EMBL" id="MBT0956500.1"/>
    </source>
</evidence>
<dbReference type="EMBL" id="JADQAZ010000001">
    <property type="protein sequence ID" value="MBT0956500.1"/>
    <property type="molecule type" value="Genomic_DNA"/>
</dbReference>
<dbReference type="InterPro" id="IPR003795">
    <property type="entry name" value="DUF192"/>
</dbReference>
<sequence>MGIRTQRIITAIWFGLAALGGGAALAEGACDAGSVTLSGDWGSARFTIEIADDAAERMQGLMHRPSMARSAGMLFLYERPHRASFWMRNTLIPLDMIFINPEGIVTRIHANAIPHDETSIDGGEGVIAVLEINGGLAKAMGIAEGSRVSHPFFDPEQNYPCES</sequence>
<organism evidence="1 2">
    <name type="scientific">Harenicola maris</name>
    <dbReference type="NCBI Taxonomy" id="2841044"/>
    <lineage>
        <taxon>Bacteria</taxon>
        <taxon>Pseudomonadati</taxon>
        <taxon>Pseudomonadota</taxon>
        <taxon>Alphaproteobacteria</taxon>
        <taxon>Rhodobacterales</taxon>
        <taxon>Paracoccaceae</taxon>
        <taxon>Harenicola</taxon>
    </lineage>
</organism>
<proteinExistence type="predicted"/>
<protein>
    <submittedName>
        <fullName evidence="1">DUF192 domain-containing protein</fullName>
    </submittedName>
</protein>
<name>A0AAP2G2X1_9RHOB</name>
<evidence type="ECO:0000313" key="2">
    <source>
        <dbReference type="Proteomes" id="UP001315686"/>
    </source>
</evidence>
<keyword evidence="2" id="KW-1185">Reference proteome</keyword>
<comment type="caution">
    <text evidence="1">The sequence shown here is derived from an EMBL/GenBank/DDBJ whole genome shotgun (WGS) entry which is preliminary data.</text>
</comment>
<dbReference type="Gene3D" id="2.60.120.1140">
    <property type="entry name" value="Protein of unknown function DUF192"/>
    <property type="match status" value="1"/>
</dbReference>
<dbReference type="AlphaFoldDB" id="A0AAP2G2X1"/>
<gene>
    <name evidence="1" type="ORF">IV417_03805</name>
</gene>
<dbReference type="Proteomes" id="UP001315686">
    <property type="component" value="Unassembled WGS sequence"/>
</dbReference>
<accession>A0AAP2G2X1</accession>
<dbReference type="PANTHER" id="PTHR37953">
    <property type="entry name" value="UPF0127 PROTEIN MJ1496"/>
    <property type="match status" value="1"/>
</dbReference>
<dbReference type="PANTHER" id="PTHR37953:SF1">
    <property type="entry name" value="UPF0127 PROTEIN MJ1496"/>
    <property type="match status" value="1"/>
</dbReference>
<reference evidence="1 2" key="1">
    <citation type="journal article" date="2021" name="Arch. Microbiol.">
        <title>Harenicola maris gen. nov., sp. nov. isolated from the Sea of Japan shallow sediments.</title>
        <authorList>
            <person name="Romanenko L.A."/>
            <person name="Kurilenko V.V."/>
            <person name="Chernysheva N.Y."/>
            <person name="Tekutyeva L.A."/>
            <person name="Velansky P.V."/>
            <person name="Svetashev V.I."/>
            <person name="Isaeva M.P."/>
        </authorList>
    </citation>
    <scope>NUCLEOTIDE SEQUENCE [LARGE SCALE GENOMIC DNA]</scope>
    <source>
        <strain evidence="1 2">KMM 3653</strain>
    </source>
</reference>
<dbReference type="Pfam" id="PF02643">
    <property type="entry name" value="DUF192"/>
    <property type="match status" value="1"/>
</dbReference>
<dbReference type="InterPro" id="IPR038695">
    <property type="entry name" value="Saro_0823-like_sf"/>
</dbReference>